<dbReference type="AlphaFoldDB" id="A0A0Z8NRN6"/>
<organism evidence="1 2">
    <name type="scientific">Streptococcus suis</name>
    <dbReference type="NCBI Taxonomy" id="1307"/>
    <lineage>
        <taxon>Bacteria</taxon>
        <taxon>Bacillati</taxon>
        <taxon>Bacillota</taxon>
        <taxon>Bacilli</taxon>
        <taxon>Lactobacillales</taxon>
        <taxon>Streptococcaceae</taxon>
        <taxon>Streptococcus</taxon>
    </lineage>
</organism>
<name>A0A0Z8NRN6_STRSU</name>
<dbReference type="InterPro" id="IPR046897">
    <property type="entry name" value="ABC-3C_MC6"/>
</dbReference>
<dbReference type="Pfam" id="PF20293">
    <property type="entry name" value="MC6"/>
    <property type="match status" value="1"/>
</dbReference>
<gene>
    <name evidence="1" type="ORF">ERS132461_02016</name>
</gene>
<reference evidence="1 2" key="1">
    <citation type="submission" date="2016-02" db="EMBL/GenBank/DDBJ databases">
        <authorList>
            <consortium name="Pathogen Informatics"/>
        </authorList>
    </citation>
    <scope>NUCLEOTIDE SEQUENCE [LARGE SCALE GENOMIC DNA]</scope>
    <source>
        <strain evidence="1 2">LSS99</strain>
    </source>
</reference>
<dbReference type="Proteomes" id="UP000073388">
    <property type="component" value="Unassembled WGS sequence"/>
</dbReference>
<protein>
    <recommendedName>
        <fullName evidence="3">Transcriptional regulator</fullName>
    </recommendedName>
</protein>
<evidence type="ECO:0000313" key="1">
    <source>
        <dbReference type="EMBL" id="CYW32311.1"/>
    </source>
</evidence>
<accession>A0A0Z8NRN6</accession>
<dbReference type="RefSeq" id="WP_044754086.1">
    <property type="nucleotide sequence ID" value="NZ_CEIE01000005.1"/>
</dbReference>
<proteinExistence type="predicted"/>
<evidence type="ECO:0008006" key="3">
    <source>
        <dbReference type="Google" id="ProtNLM"/>
    </source>
</evidence>
<sequence length="77" mass="9099">MLLLDKNAEPKKTVFYLSAIVHGLLLKRILNIEDLYMELQKEIEDELNYDFFILALDFLFLLDKIRVNDEGDIESVH</sequence>
<dbReference type="EMBL" id="FIIX01000063">
    <property type="protein sequence ID" value="CYW32311.1"/>
    <property type="molecule type" value="Genomic_DNA"/>
</dbReference>
<evidence type="ECO:0000313" key="2">
    <source>
        <dbReference type="Proteomes" id="UP000073388"/>
    </source>
</evidence>